<name>A0AAU8B7C1_9CAUD</name>
<proteinExistence type="predicted"/>
<reference evidence="1" key="1">
    <citation type="submission" date="2024-03" db="EMBL/GenBank/DDBJ databases">
        <title>Diverse circular DNA viruses in blood, oral, and fecal samples of captive lemurs.</title>
        <authorList>
            <person name="Paietta E.N."/>
            <person name="Kraberger S."/>
            <person name="Lund M.C."/>
            <person name="Custer J.M."/>
            <person name="Vargas K.M."/>
            <person name="Ehmke E.E."/>
            <person name="Yoder A.D."/>
            <person name="Varsani A."/>
        </authorList>
    </citation>
    <scope>NUCLEOTIDE SEQUENCE</scope>
    <source>
        <strain evidence="1">Duke_28FF_219</strain>
    </source>
</reference>
<evidence type="ECO:0008006" key="2">
    <source>
        <dbReference type="Google" id="ProtNLM"/>
    </source>
</evidence>
<evidence type="ECO:0000313" key="1">
    <source>
        <dbReference type="EMBL" id="XCD07410.1"/>
    </source>
</evidence>
<protein>
    <recommendedName>
        <fullName evidence="2">DUF551 domain-containing protein</fullName>
    </recommendedName>
</protein>
<accession>A0AAU8B7C1</accession>
<dbReference type="EMBL" id="PP511788">
    <property type="protein sequence ID" value="XCD07410.1"/>
    <property type="molecule type" value="Genomic_DNA"/>
</dbReference>
<organism evidence="1">
    <name type="scientific">Dulem virus 34</name>
    <dbReference type="NCBI Taxonomy" id="3145752"/>
    <lineage>
        <taxon>Viruses</taxon>
        <taxon>Duplodnaviria</taxon>
        <taxon>Heunggongvirae</taxon>
        <taxon>Uroviricota</taxon>
        <taxon>Caudoviricetes</taxon>
    </lineage>
</organism>
<sequence length="236" mass="25391">MQFLSEVQTMYKIIKDGTTLAMTEAPNYVRQAENGCFVLCAAEEAAGIAHMGTVYHLLGRQELDGAEITVMLEKADAGEEIQAAKSTAEKKTAVTSQVAVAARMYAKTATEIPDAAALNMPDLFQTWEDALEAGDALACGVVINDGGILYRIVSPGGVTPLESQPPHGEGMLAVYRPIDQIHAGTMEDPIPWVYGMDCESGKYYSYEGGLWLCASDMKPCTWAPGTAGVWQWEAAE</sequence>